<accession>A0A6J7I0K8</accession>
<keyword evidence="2 5" id="KW-0812">Transmembrane</keyword>
<dbReference type="Pfam" id="PF14378">
    <property type="entry name" value="PAP2_3"/>
    <property type="match status" value="1"/>
</dbReference>
<keyword evidence="3 5" id="KW-1133">Transmembrane helix</keyword>
<organism evidence="7">
    <name type="scientific">freshwater metagenome</name>
    <dbReference type="NCBI Taxonomy" id="449393"/>
    <lineage>
        <taxon>unclassified sequences</taxon>
        <taxon>metagenomes</taxon>
        <taxon>ecological metagenomes</taxon>
    </lineage>
</organism>
<gene>
    <name evidence="7" type="ORF">UFOPK3564_02014</name>
</gene>
<keyword evidence="4 5" id="KW-0472">Membrane</keyword>
<feature type="domain" description="Inositolphosphotransferase Aur1/Ipt1" evidence="6">
    <location>
        <begin position="52"/>
        <end position="230"/>
    </location>
</feature>
<dbReference type="GO" id="GO:0016020">
    <property type="term" value="C:membrane"/>
    <property type="evidence" value="ECO:0007669"/>
    <property type="project" value="UniProtKB-SubCell"/>
</dbReference>
<name>A0A6J7I0K8_9ZZZZ</name>
<dbReference type="InterPro" id="IPR052185">
    <property type="entry name" value="IPC_Synthase-Related"/>
</dbReference>
<feature type="transmembrane region" description="Helical" evidence="5">
    <location>
        <begin position="84"/>
        <end position="102"/>
    </location>
</feature>
<evidence type="ECO:0000256" key="3">
    <source>
        <dbReference type="ARBA" id="ARBA00022989"/>
    </source>
</evidence>
<evidence type="ECO:0000256" key="4">
    <source>
        <dbReference type="ARBA" id="ARBA00023136"/>
    </source>
</evidence>
<dbReference type="CDD" id="cd03386">
    <property type="entry name" value="PAP2_Aur1_like"/>
    <property type="match status" value="1"/>
</dbReference>
<feature type="transmembrane region" description="Helical" evidence="5">
    <location>
        <begin position="191"/>
        <end position="208"/>
    </location>
</feature>
<dbReference type="EMBL" id="CAFBMK010000122">
    <property type="protein sequence ID" value="CAB4924252.1"/>
    <property type="molecule type" value="Genomic_DNA"/>
</dbReference>
<dbReference type="InterPro" id="IPR026841">
    <property type="entry name" value="Aur1/Ipt1"/>
</dbReference>
<dbReference type="AlphaFoldDB" id="A0A6J7I0K8"/>
<evidence type="ECO:0000256" key="2">
    <source>
        <dbReference type="ARBA" id="ARBA00022692"/>
    </source>
</evidence>
<feature type="transmembrane region" description="Helical" evidence="5">
    <location>
        <begin position="114"/>
        <end position="132"/>
    </location>
</feature>
<feature type="transmembrane region" description="Helical" evidence="5">
    <location>
        <begin position="21"/>
        <end position="40"/>
    </location>
</feature>
<sequence>MRTVDEEHGTVPPGRVWTWRTVLLAFVVAYGTYAAARWLGLGEAVAFENTRGLVELERSLGIAVEVPVQRAFDAPVTVWVLNHVYMAAQFLVVPAALLLVRRHSVAAFRRLRDVLLLTWVLATPINAFYPVAPPRMADIGLTDTITASGSSAMDSGLSTALYNPLAAVPSLHVAFAFTVGVAVLLAVRSPALRVLGALWGPIVTLAVVATGNHFVLDAVAGVALAAFSYGLLRLPAPRPRALLAPVATLLATPAARPAAALVRWGAAHLPHPAGHRTPLGR</sequence>
<dbReference type="PANTHER" id="PTHR31310:SF7">
    <property type="entry name" value="PA-PHOSPHATASE RELATED-FAMILY PROTEIN DDB_G0268928"/>
    <property type="match status" value="1"/>
</dbReference>
<reference evidence="7" key="1">
    <citation type="submission" date="2020-05" db="EMBL/GenBank/DDBJ databases">
        <authorList>
            <person name="Chiriac C."/>
            <person name="Salcher M."/>
            <person name="Ghai R."/>
            <person name="Kavagutti S V."/>
        </authorList>
    </citation>
    <scope>NUCLEOTIDE SEQUENCE</scope>
</reference>
<evidence type="ECO:0000256" key="1">
    <source>
        <dbReference type="ARBA" id="ARBA00004141"/>
    </source>
</evidence>
<evidence type="ECO:0000256" key="5">
    <source>
        <dbReference type="SAM" id="Phobius"/>
    </source>
</evidence>
<feature type="transmembrane region" description="Helical" evidence="5">
    <location>
        <begin position="161"/>
        <end position="184"/>
    </location>
</feature>
<dbReference type="PANTHER" id="PTHR31310">
    <property type="match status" value="1"/>
</dbReference>
<comment type="subcellular location">
    <subcellularLocation>
        <location evidence="1">Membrane</location>
        <topology evidence="1">Multi-pass membrane protein</topology>
    </subcellularLocation>
</comment>
<proteinExistence type="predicted"/>
<protein>
    <submittedName>
        <fullName evidence="7">Unannotated protein</fullName>
    </submittedName>
</protein>
<evidence type="ECO:0000259" key="6">
    <source>
        <dbReference type="Pfam" id="PF14378"/>
    </source>
</evidence>
<evidence type="ECO:0000313" key="7">
    <source>
        <dbReference type="EMBL" id="CAB4924252.1"/>
    </source>
</evidence>